<dbReference type="PANTHER" id="PTHR30346:SF29">
    <property type="entry name" value="LYSR SUBSTRATE-BINDING"/>
    <property type="match status" value="1"/>
</dbReference>
<dbReference type="InterPro" id="IPR000847">
    <property type="entry name" value="LysR_HTH_N"/>
</dbReference>
<dbReference type="EMBL" id="BSTX01000002">
    <property type="protein sequence ID" value="GLZ77840.1"/>
    <property type="molecule type" value="Genomic_DNA"/>
</dbReference>
<evidence type="ECO:0000313" key="7">
    <source>
        <dbReference type="Proteomes" id="UP001165079"/>
    </source>
</evidence>
<dbReference type="SUPFAM" id="SSF46785">
    <property type="entry name" value="Winged helix' DNA-binding domain"/>
    <property type="match status" value="1"/>
</dbReference>
<organism evidence="6 7">
    <name type="scientific">Actinorhabdospora filicis</name>
    <dbReference type="NCBI Taxonomy" id="1785913"/>
    <lineage>
        <taxon>Bacteria</taxon>
        <taxon>Bacillati</taxon>
        <taxon>Actinomycetota</taxon>
        <taxon>Actinomycetes</taxon>
        <taxon>Micromonosporales</taxon>
        <taxon>Micromonosporaceae</taxon>
        <taxon>Actinorhabdospora</taxon>
    </lineage>
</organism>
<evidence type="ECO:0000256" key="1">
    <source>
        <dbReference type="ARBA" id="ARBA00009437"/>
    </source>
</evidence>
<keyword evidence="4" id="KW-0804">Transcription</keyword>
<proteinExistence type="inferred from homology"/>
<keyword evidence="3" id="KW-0238">DNA-binding</keyword>
<gene>
    <name evidence="6" type="ORF">Afil01_26470</name>
</gene>
<dbReference type="InterPro" id="IPR005119">
    <property type="entry name" value="LysR_subst-bd"/>
</dbReference>
<dbReference type="CDD" id="cd05466">
    <property type="entry name" value="PBP2_LTTR_substrate"/>
    <property type="match status" value="1"/>
</dbReference>
<dbReference type="SUPFAM" id="SSF53850">
    <property type="entry name" value="Periplasmic binding protein-like II"/>
    <property type="match status" value="1"/>
</dbReference>
<dbReference type="InterPro" id="IPR036388">
    <property type="entry name" value="WH-like_DNA-bd_sf"/>
</dbReference>
<comment type="similarity">
    <text evidence="1">Belongs to the LysR transcriptional regulatory family.</text>
</comment>
<dbReference type="Pfam" id="PF00126">
    <property type="entry name" value="HTH_1"/>
    <property type="match status" value="1"/>
</dbReference>
<reference evidence="6" key="1">
    <citation type="submission" date="2023-03" db="EMBL/GenBank/DDBJ databases">
        <title>Actinorhabdospora filicis NBRC 111898.</title>
        <authorList>
            <person name="Ichikawa N."/>
            <person name="Sato H."/>
            <person name="Tonouchi N."/>
        </authorList>
    </citation>
    <scope>NUCLEOTIDE SEQUENCE</scope>
    <source>
        <strain evidence="6">NBRC 111898</strain>
    </source>
</reference>
<evidence type="ECO:0000256" key="4">
    <source>
        <dbReference type="ARBA" id="ARBA00023163"/>
    </source>
</evidence>
<dbReference type="Gene3D" id="1.10.10.10">
    <property type="entry name" value="Winged helix-like DNA-binding domain superfamily/Winged helix DNA-binding domain"/>
    <property type="match status" value="1"/>
</dbReference>
<dbReference type="PANTHER" id="PTHR30346">
    <property type="entry name" value="TRANSCRIPTIONAL DUAL REGULATOR HCAR-RELATED"/>
    <property type="match status" value="1"/>
</dbReference>
<keyword evidence="2" id="KW-0805">Transcription regulation</keyword>
<comment type="caution">
    <text evidence="6">The sequence shown here is derived from an EMBL/GenBank/DDBJ whole genome shotgun (WGS) entry which is preliminary data.</text>
</comment>
<dbReference type="PROSITE" id="PS50931">
    <property type="entry name" value="HTH_LYSR"/>
    <property type="match status" value="1"/>
</dbReference>
<evidence type="ECO:0000313" key="6">
    <source>
        <dbReference type="EMBL" id="GLZ77840.1"/>
    </source>
</evidence>
<evidence type="ECO:0000256" key="2">
    <source>
        <dbReference type="ARBA" id="ARBA00023015"/>
    </source>
</evidence>
<keyword evidence="7" id="KW-1185">Reference proteome</keyword>
<dbReference type="GO" id="GO:0032993">
    <property type="term" value="C:protein-DNA complex"/>
    <property type="evidence" value="ECO:0007669"/>
    <property type="project" value="TreeGrafter"/>
</dbReference>
<dbReference type="Gene3D" id="3.40.190.290">
    <property type="match status" value="1"/>
</dbReference>
<protein>
    <submittedName>
        <fullName evidence="6">LysR family transcriptional regulator</fullName>
    </submittedName>
</protein>
<dbReference type="GO" id="GO:0003700">
    <property type="term" value="F:DNA-binding transcription factor activity"/>
    <property type="evidence" value="ECO:0007669"/>
    <property type="project" value="InterPro"/>
</dbReference>
<feature type="domain" description="HTH lysR-type" evidence="5">
    <location>
        <begin position="1"/>
        <end position="58"/>
    </location>
</feature>
<dbReference type="PRINTS" id="PR00039">
    <property type="entry name" value="HTHLYSR"/>
</dbReference>
<evidence type="ECO:0000256" key="3">
    <source>
        <dbReference type="ARBA" id="ARBA00023125"/>
    </source>
</evidence>
<dbReference type="Pfam" id="PF03466">
    <property type="entry name" value="LysR_substrate"/>
    <property type="match status" value="1"/>
</dbReference>
<name>A0A9W6WAN7_9ACTN</name>
<accession>A0A9W6WAN7</accession>
<dbReference type="Proteomes" id="UP001165079">
    <property type="component" value="Unassembled WGS sequence"/>
</dbReference>
<dbReference type="FunFam" id="1.10.10.10:FF:000001">
    <property type="entry name" value="LysR family transcriptional regulator"/>
    <property type="match status" value="1"/>
</dbReference>
<evidence type="ECO:0000259" key="5">
    <source>
        <dbReference type="PROSITE" id="PS50931"/>
    </source>
</evidence>
<dbReference type="InterPro" id="IPR036390">
    <property type="entry name" value="WH_DNA-bd_sf"/>
</dbReference>
<sequence>MQIQHLRYFVAVARAGHFTRAAASLKVSQPTLSKQIHSLEDDLGAPLFRRERGGVVLTPAGEVLLPVARRILADADTARREVAELVGLRRGRVRLGATPSLAAALVPPVLRRFHGAHPGIELHVEQSGSQDLVRHLVGGELDLALIILPDQGTDPALLAEPILRESLVLASAREEMPGPVRITDLRDRPLLMFRTGYDLRDATLAAFRREGVEPSFVVEGGEMDTVLGFVEAGLGVALVPGMVVVGRPGLHATPLAPPGIRRTVALAHRRETPPTHAAAAMRATLLDHVAEASLPPGVERSALER</sequence>
<dbReference type="GO" id="GO:0003677">
    <property type="term" value="F:DNA binding"/>
    <property type="evidence" value="ECO:0007669"/>
    <property type="project" value="UniProtKB-KW"/>
</dbReference>
<dbReference type="AlphaFoldDB" id="A0A9W6WAN7"/>